<reference evidence="3 4" key="1">
    <citation type="submission" date="2021-01" db="EMBL/GenBank/DDBJ databases">
        <title>Whole genome sequence of Paenibacillus sonchi LMG 24727 for comparative genomics.</title>
        <authorList>
            <person name="Lee G."/>
            <person name="Kim M.-J."/>
            <person name="Lim K."/>
            <person name="Shin J.-H."/>
        </authorList>
    </citation>
    <scope>NUCLEOTIDE SEQUENCE [LARGE SCALE GENOMIC DNA]</scope>
    <source>
        <strain evidence="3 4">LMG 24727</strain>
    </source>
</reference>
<name>A0A974SG01_9BACL</name>
<feature type="compositionally biased region" description="Basic and acidic residues" evidence="2">
    <location>
        <begin position="1"/>
        <end position="18"/>
    </location>
</feature>
<dbReference type="KEGG" id="pson:JI735_07465"/>
<dbReference type="EMBL" id="CP068595">
    <property type="protein sequence ID" value="QQZ64059.1"/>
    <property type="molecule type" value="Genomic_DNA"/>
</dbReference>
<keyword evidence="4" id="KW-1185">Reference proteome</keyword>
<dbReference type="AlphaFoldDB" id="A0A974SG01"/>
<organism evidence="3 4">
    <name type="scientific">Paenibacillus sonchi</name>
    <dbReference type="NCBI Taxonomy" id="373687"/>
    <lineage>
        <taxon>Bacteria</taxon>
        <taxon>Bacillati</taxon>
        <taxon>Bacillota</taxon>
        <taxon>Bacilli</taxon>
        <taxon>Bacillales</taxon>
        <taxon>Paenibacillaceae</taxon>
        <taxon>Paenibacillus</taxon>
        <taxon>Paenibacillus sonchi group</taxon>
    </lineage>
</organism>
<protein>
    <submittedName>
        <fullName evidence="3">Uncharacterized protein</fullName>
    </submittedName>
</protein>
<evidence type="ECO:0000313" key="3">
    <source>
        <dbReference type="EMBL" id="QQZ64059.1"/>
    </source>
</evidence>
<evidence type="ECO:0000313" key="4">
    <source>
        <dbReference type="Proteomes" id="UP000595841"/>
    </source>
</evidence>
<gene>
    <name evidence="3" type="ORF">JI735_07465</name>
</gene>
<proteinExistence type="predicted"/>
<keyword evidence="1" id="KW-0175">Coiled coil</keyword>
<feature type="coiled-coil region" evidence="1">
    <location>
        <begin position="95"/>
        <end position="207"/>
    </location>
</feature>
<dbReference type="Proteomes" id="UP000595841">
    <property type="component" value="Chromosome"/>
</dbReference>
<evidence type="ECO:0000256" key="1">
    <source>
        <dbReference type="SAM" id="Coils"/>
    </source>
</evidence>
<sequence>MDGDPFFKKKDAAADKQPRPGVVQKIQLAEEPPEEKVNNETGESLSSLISTGKAQLDKKSLDLIFAVEQMIQARTHAETTNHELQDRLTHTSGHVERLNKDLKNLNKVIEEREKSILELEHKLVERNLKVDQVMEDHREMYGTLSSEMDELKSTIELERQKYANLVQKHNDAISEKLKKMNELEEKIGRLETENAHVKQKYETIRQEKAYLSSMINDFATRMTVPFGGNTPSGDITDGNGNT</sequence>
<accession>A0A974SG01</accession>
<feature type="region of interest" description="Disordered" evidence="2">
    <location>
        <begin position="1"/>
        <end position="22"/>
    </location>
</feature>
<evidence type="ECO:0000256" key="2">
    <source>
        <dbReference type="SAM" id="MobiDB-lite"/>
    </source>
</evidence>